<dbReference type="RefSeq" id="XP_066717380.1">
    <property type="nucleotide sequence ID" value="XM_066858111.1"/>
</dbReference>
<evidence type="ECO:0000256" key="1">
    <source>
        <dbReference type="SAM" id="MobiDB-lite"/>
    </source>
</evidence>
<dbReference type="PANTHER" id="PTHR10039">
    <property type="entry name" value="AMELOGENIN"/>
    <property type="match status" value="1"/>
</dbReference>
<gene>
    <name evidence="2" type="ORF">PG994_006702</name>
</gene>
<proteinExistence type="predicted"/>
<dbReference type="PANTHER" id="PTHR10039:SF9">
    <property type="entry name" value="NACHT DOMAIN PROTEIN (AFU_ORTHOLOGUE AFUA_2G01760)"/>
    <property type="match status" value="1"/>
</dbReference>
<accession>A0ABR1VIH4</accession>
<sequence length="332" mass="36640">MGHALEAALPGARELVLVVDGIDDAVCDEKSMFRRLVGAVTKGSNVRLITLGRAKFADAPGQSSMQITDGLVFDDIMTVVRSHFESGNEFGDMSEFEQESIVSQITEASAGSCLWAKLATKRLRRAVGLDAFRTAVETVTKTKPAITDFVHQNVHSASMMDEARHMLMWLATAEQPLSLRELATLTCVQVDKGTVSNAHVDVLATLKHVKGLVFMQHGLICIRHGLIRASLRELQAKGQLVLTVKDAHADLATRLLSYIKTVTPEQHEPSIHLLDDHDTSRLYRVLSEDYSSHQRRQQDQQARGPETHYHRCDGAVEQGCLLRSIAVLKDAV</sequence>
<feature type="region of interest" description="Disordered" evidence="1">
    <location>
        <begin position="289"/>
        <end position="309"/>
    </location>
</feature>
<organism evidence="2 3">
    <name type="scientific">Apiospora phragmitis</name>
    <dbReference type="NCBI Taxonomy" id="2905665"/>
    <lineage>
        <taxon>Eukaryota</taxon>
        <taxon>Fungi</taxon>
        <taxon>Dikarya</taxon>
        <taxon>Ascomycota</taxon>
        <taxon>Pezizomycotina</taxon>
        <taxon>Sordariomycetes</taxon>
        <taxon>Xylariomycetidae</taxon>
        <taxon>Amphisphaeriales</taxon>
        <taxon>Apiosporaceae</taxon>
        <taxon>Apiospora</taxon>
    </lineage>
</organism>
<dbReference type="EMBL" id="JAQQWL010000006">
    <property type="protein sequence ID" value="KAK8070086.1"/>
    <property type="molecule type" value="Genomic_DNA"/>
</dbReference>
<keyword evidence="3" id="KW-1185">Reference proteome</keyword>
<protein>
    <submittedName>
        <fullName evidence="2">NACHT domain protein</fullName>
    </submittedName>
</protein>
<evidence type="ECO:0000313" key="3">
    <source>
        <dbReference type="Proteomes" id="UP001480595"/>
    </source>
</evidence>
<comment type="caution">
    <text evidence="2">The sequence shown here is derived from an EMBL/GenBank/DDBJ whole genome shotgun (WGS) entry which is preliminary data.</text>
</comment>
<dbReference type="GeneID" id="92091174"/>
<dbReference type="Proteomes" id="UP001480595">
    <property type="component" value="Unassembled WGS sequence"/>
</dbReference>
<feature type="compositionally biased region" description="Basic and acidic residues" evidence="1">
    <location>
        <begin position="289"/>
        <end position="298"/>
    </location>
</feature>
<reference evidence="2 3" key="1">
    <citation type="submission" date="2023-01" db="EMBL/GenBank/DDBJ databases">
        <title>Analysis of 21 Apiospora genomes using comparative genomics revels a genus with tremendous synthesis potential of carbohydrate active enzymes and secondary metabolites.</title>
        <authorList>
            <person name="Sorensen T."/>
        </authorList>
    </citation>
    <scope>NUCLEOTIDE SEQUENCE [LARGE SCALE GENOMIC DNA]</scope>
    <source>
        <strain evidence="2 3">CBS 135458</strain>
    </source>
</reference>
<name>A0ABR1VIH4_9PEZI</name>
<evidence type="ECO:0000313" key="2">
    <source>
        <dbReference type="EMBL" id="KAK8070086.1"/>
    </source>
</evidence>